<keyword evidence="4" id="KW-1133">Transmembrane helix</keyword>
<proteinExistence type="predicted"/>
<keyword evidence="1" id="KW-0479">Metal-binding</keyword>
<reference evidence="5" key="1">
    <citation type="submission" date="2021-01" db="EMBL/GenBank/DDBJ databases">
        <authorList>
            <consortium name="Genoscope - CEA"/>
            <person name="William W."/>
        </authorList>
    </citation>
    <scope>NUCLEOTIDE SEQUENCE</scope>
</reference>
<sequence length="1101" mass="128119">MNQIPQQDEEGQNLIAGENAQEQYQPQVQRFSSSSNWEEYDNQKQKPDQSGPSKFDAIVILILLLMIGLSGFGLLKHYNVVIPSKPIENNVRVTPQLVRPKESVVQDVFNKISEGLQNLGQEKVEKQIPKEDEQTLDEVLDNYLSKIEQYNDIRTDWIDDDDIQINKKENDTINKQAQLEQQLEQQLNIVDDLEELIISQEAEISIIKPVFSKNIYTYKELQNGLKILYIQSPTEGINLVVSINIGSINDPQEYPGLTELMFRCLQTNFQVEVHEQFTFLKVQLNLLEELNAKLKELYIIFTQPMFVDIVKNAKELYEKMMNDSKSAHFQYVSQFLNSLANLKELSILSVEQDYIYQFYTEHISSDSISFVFKSQEEYETIQSRLLTSDLMKLKNLHKYHDPTYENNYPQGRQILKFKSDTDLLQLLSISDELSCQRFLSYLLPKPFTGSIQENQLSITLDIEVSNALNTINKFISFLSFLQSADETQLTYLYSQMLATEELLFNTKYQEDLIKIGQNLFKDPIYGLKGEESFPIFDKDEFDQYLTNLQNNFIILIGSDNFQFDPNHKSINDDSIFIVDAVLNKLHQEFQYDLKLVTKQFDETNQYQFQLPSLSTFLPENLALVSVCQAPTQYITQEQSKSQIDDLINSVKDGKYDGSQLIKFETIEFKCEFPLPNFMNNCSEQEKAAQISLVPFQISSNVWWKPSRLGAMVFTGLFIEKPESTLVEGKTMLKLLQKFYTELSKKQFQQEILFGYELTFKETINGLNVQMLSYSEKQSEFQDKVFDLMSTDDEQLFIYVKDLLSQDIKRFHDQKLSLLTQQYYLPKIMLRPVSSPQEILDELIKIDYQSFQMFQAQLLASKIQILNLGNILPSDSVFEDSQEMYITRTLNLKGQTLKYKVKRESNIDTMSSVLNYYQTGLKNLENTAKLYFYADFLQLYANNYFPMGQQVTIKRKPLGCADGLQIYLQGATPKKGKEQIDQFLKQANIYLNKLLDEEILDQKSQTIIKLSNEIKFKTLQEEGQFVWDKIVNKNYAFTEIQDVIKYLDEAFPQKLRECQNLILQGSISVQVYATQEEMESDDGIQQIEELTDQDVYECFFQL</sequence>
<comment type="caution">
    <text evidence="5">The sequence shown here is derived from an EMBL/GenBank/DDBJ whole genome shotgun (WGS) entry which is preliminary data.</text>
</comment>
<evidence type="ECO:0000256" key="2">
    <source>
        <dbReference type="SAM" id="Coils"/>
    </source>
</evidence>
<dbReference type="GO" id="GO:0046872">
    <property type="term" value="F:metal ion binding"/>
    <property type="evidence" value="ECO:0007669"/>
    <property type="project" value="UniProtKB-KW"/>
</dbReference>
<keyword evidence="4" id="KW-0472">Membrane</keyword>
<dbReference type="PANTHER" id="PTHR43690">
    <property type="entry name" value="NARDILYSIN"/>
    <property type="match status" value="1"/>
</dbReference>
<protein>
    <submittedName>
        <fullName evidence="5">Uncharacterized protein</fullName>
    </submittedName>
</protein>
<accession>A0A8S1UAH3</accession>
<dbReference type="GO" id="GO:0051603">
    <property type="term" value="P:proteolysis involved in protein catabolic process"/>
    <property type="evidence" value="ECO:0007669"/>
    <property type="project" value="TreeGrafter"/>
</dbReference>
<dbReference type="AlphaFoldDB" id="A0A8S1UAH3"/>
<evidence type="ECO:0000256" key="1">
    <source>
        <dbReference type="ARBA" id="ARBA00022723"/>
    </source>
</evidence>
<dbReference type="InterPro" id="IPR050626">
    <property type="entry name" value="Peptidase_M16"/>
</dbReference>
<dbReference type="GO" id="GO:0005739">
    <property type="term" value="C:mitochondrion"/>
    <property type="evidence" value="ECO:0007669"/>
    <property type="project" value="TreeGrafter"/>
</dbReference>
<evidence type="ECO:0000256" key="4">
    <source>
        <dbReference type="SAM" id="Phobius"/>
    </source>
</evidence>
<dbReference type="OMA" id="TELMFRC"/>
<dbReference type="OrthoDB" id="293378at2759"/>
<evidence type="ECO:0000313" key="6">
    <source>
        <dbReference type="Proteomes" id="UP000683925"/>
    </source>
</evidence>
<feature type="coiled-coil region" evidence="2">
    <location>
        <begin position="165"/>
        <end position="203"/>
    </location>
</feature>
<evidence type="ECO:0000313" key="5">
    <source>
        <dbReference type="EMBL" id="CAD8160769.1"/>
    </source>
</evidence>
<keyword evidence="2" id="KW-0175">Coiled coil</keyword>
<evidence type="ECO:0000256" key="3">
    <source>
        <dbReference type="SAM" id="MobiDB-lite"/>
    </source>
</evidence>
<dbReference type="PANTHER" id="PTHR43690:SF18">
    <property type="entry name" value="INSULIN-DEGRADING ENZYME-RELATED"/>
    <property type="match status" value="1"/>
</dbReference>
<feature type="region of interest" description="Disordered" evidence="3">
    <location>
        <begin position="1"/>
        <end position="51"/>
    </location>
</feature>
<dbReference type="GO" id="GO:0043171">
    <property type="term" value="P:peptide catabolic process"/>
    <property type="evidence" value="ECO:0007669"/>
    <property type="project" value="TreeGrafter"/>
</dbReference>
<keyword evidence="6" id="KW-1185">Reference proteome</keyword>
<keyword evidence="4" id="KW-0812">Transmembrane</keyword>
<feature type="compositionally biased region" description="Polar residues" evidence="3">
    <location>
        <begin position="20"/>
        <end position="37"/>
    </location>
</feature>
<gene>
    <name evidence="5" type="ORF">POCTA_138.1.T0390027</name>
</gene>
<feature type="transmembrane region" description="Helical" evidence="4">
    <location>
        <begin position="55"/>
        <end position="75"/>
    </location>
</feature>
<dbReference type="EMBL" id="CAJJDP010000039">
    <property type="protein sequence ID" value="CAD8160769.1"/>
    <property type="molecule type" value="Genomic_DNA"/>
</dbReference>
<dbReference type="GO" id="GO:0004222">
    <property type="term" value="F:metalloendopeptidase activity"/>
    <property type="evidence" value="ECO:0007669"/>
    <property type="project" value="TreeGrafter"/>
</dbReference>
<dbReference type="Proteomes" id="UP000683925">
    <property type="component" value="Unassembled WGS sequence"/>
</dbReference>
<dbReference type="GO" id="GO:0005829">
    <property type="term" value="C:cytosol"/>
    <property type="evidence" value="ECO:0007669"/>
    <property type="project" value="TreeGrafter"/>
</dbReference>
<name>A0A8S1UAH3_PAROT</name>
<organism evidence="5 6">
    <name type="scientific">Paramecium octaurelia</name>
    <dbReference type="NCBI Taxonomy" id="43137"/>
    <lineage>
        <taxon>Eukaryota</taxon>
        <taxon>Sar</taxon>
        <taxon>Alveolata</taxon>
        <taxon>Ciliophora</taxon>
        <taxon>Intramacronucleata</taxon>
        <taxon>Oligohymenophorea</taxon>
        <taxon>Peniculida</taxon>
        <taxon>Parameciidae</taxon>
        <taxon>Paramecium</taxon>
    </lineage>
</organism>